<evidence type="ECO:0000259" key="9">
    <source>
        <dbReference type="Pfam" id="PF00248"/>
    </source>
</evidence>
<evidence type="ECO:0000313" key="11">
    <source>
        <dbReference type="Proteomes" id="UP000054107"/>
    </source>
</evidence>
<dbReference type="EMBL" id="LN719586">
    <property type="protein sequence ID" value="CEP08514.1"/>
    <property type="molecule type" value="Genomic_DNA"/>
</dbReference>
<protein>
    <recommendedName>
        <fullName evidence="7">GCS light chain</fullName>
    </recommendedName>
    <alternativeName>
        <fullName evidence="5">Gamma-ECS regulatory subunit</fullName>
    </alternativeName>
    <alternativeName>
        <fullName evidence="8">Gamma-glutamylcysteine synthetase regulatory subunit</fullName>
    </alternativeName>
    <alternativeName>
        <fullName evidence="6">Glutamate--cysteine ligase modifier subunit</fullName>
    </alternativeName>
</protein>
<dbReference type="Pfam" id="PF00248">
    <property type="entry name" value="Aldo_ket_red"/>
    <property type="match status" value="1"/>
</dbReference>
<evidence type="ECO:0000256" key="1">
    <source>
        <dbReference type="ARBA" id="ARBA00005006"/>
    </source>
</evidence>
<dbReference type="InterPro" id="IPR032963">
    <property type="entry name" value="Gclm"/>
</dbReference>
<dbReference type="Proteomes" id="UP000054107">
    <property type="component" value="Unassembled WGS sequence"/>
</dbReference>
<dbReference type="STRING" id="35722.A0A0B7N055"/>
<evidence type="ECO:0000256" key="2">
    <source>
        <dbReference type="ARBA" id="ARBA00008612"/>
    </source>
</evidence>
<organism evidence="10 11">
    <name type="scientific">Parasitella parasitica</name>
    <dbReference type="NCBI Taxonomy" id="35722"/>
    <lineage>
        <taxon>Eukaryota</taxon>
        <taxon>Fungi</taxon>
        <taxon>Fungi incertae sedis</taxon>
        <taxon>Mucoromycota</taxon>
        <taxon>Mucoromycotina</taxon>
        <taxon>Mucoromycetes</taxon>
        <taxon>Mucorales</taxon>
        <taxon>Mucorineae</taxon>
        <taxon>Mucoraceae</taxon>
        <taxon>Parasitella</taxon>
    </lineage>
</organism>
<feature type="domain" description="NADP-dependent oxidoreductase" evidence="9">
    <location>
        <begin position="33"/>
        <end position="216"/>
    </location>
</feature>
<dbReference type="OrthoDB" id="5596051at2759"/>
<proteinExistence type="inferred from homology"/>
<dbReference type="InterPro" id="IPR036812">
    <property type="entry name" value="NAD(P)_OxRdtase_dom_sf"/>
</dbReference>
<dbReference type="AlphaFoldDB" id="A0A0B7N055"/>
<comment type="subunit">
    <text evidence="3">Heterodimer of a catalytic heavy chain and a regulatory light chain.</text>
</comment>
<keyword evidence="11" id="KW-1185">Reference proteome</keyword>
<dbReference type="PANTHER" id="PTHR13295">
    <property type="entry name" value="GLUTAMATE CYSTEINE LIGASE REGULATORY SUBUNIT"/>
    <property type="match status" value="1"/>
</dbReference>
<keyword evidence="4" id="KW-0317">Glutathione biosynthesis</keyword>
<reference evidence="10 11" key="1">
    <citation type="submission" date="2014-09" db="EMBL/GenBank/DDBJ databases">
        <authorList>
            <person name="Ellenberger Sabrina"/>
        </authorList>
    </citation>
    <scope>NUCLEOTIDE SEQUENCE [LARGE SCALE GENOMIC DNA]</scope>
    <source>
        <strain evidence="10 11">CBS 412.66</strain>
    </source>
</reference>
<dbReference type="GO" id="GO:0017109">
    <property type="term" value="C:glutamate-cysteine ligase complex"/>
    <property type="evidence" value="ECO:0007669"/>
    <property type="project" value="TreeGrafter"/>
</dbReference>
<dbReference type="GO" id="GO:0006750">
    <property type="term" value="P:glutathione biosynthetic process"/>
    <property type="evidence" value="ECO:0007669"/>
    <property type="project" value="UniProtKB-UniPathway"/>
</dbReference>
<evidence type="ECO:0000256" key="7">
    <source>
        <dbReference type="ARBA" id="ARBA00031732"/>
    </source>
</evidence>
<dbReference type="GO" id="GO:0030234">
    <property type="term" value="F:enzyme regulator activity"/>
    <property type="evidence" value="ECO:0007669"/>
    <property type="project" value="TreeGrafter"/>
</dbReference>
<comment type="similarity">
    <text evidence="2">Belongs to the aldo/keto reductase family. Glutamate--cysteine ligase light chain subfamily.</text>
</comment>
<dbReference type="PANTHER" id="PTHR13295:SF4">
    <property type="entry name" value="GLUTAMATE--CYSTEINE LIGASE REGULATORY SUBUNIT"/>
    <property type="match status" value="1"/>
</dbReference>
<evidence type="ECO:0000256" key="3">
    <source>
        <dbReference type="ARBA" id="ARBA00011532"/>
    </source>
</evidence>
<dbReference type="GO" id="GO:0035226">
    <property type="term" value="F:glutamate-cysteine ligase catalytic subunit binding"/>
    <property type="evidence" value="ECO:0007669"/>
    <property type="project" value="InterPro"/>
</dbReference>
<accession>A0A0B7N055</accession>
<evidence type="ECO:0000256" key="4">
    <source>
        <dbReference type="ARBA" id="ARBA00022684"/>
    </source>
</evidence>
<evidence type="ECO:0000256" key="6">
    <source>
        <dbReference type="ARBA" id="ARBA00031154"/>
    </source>
</evidence>
<name>A0A0B7N055_9FUNG</name>
<evidence type="ECO:0000313" key="10">
    <source>
        <dbReference type="EMBL" id="CEP08514.1"/>
    </source>
</evidence>
<comment type="pathway">
    <text evidence="1">Sulfur metabolism; glutathione biosynthesis; glutathione from L-cysteine and L-glutamate: step 1/2.</text>
</comment>
<evidence type="ECO:0000256" key="8">
    <source>
        <dbReference type="ARBA" id="ARBA00032926"/>
    </source>
</evidence>
<dbReference type="InterPro" id="IPR023210">
    <property type="entry name" value="NADP_OxRdtase_dom"/>
</dbReference>
<evidence type="ECO:0000256" key="5">
    <source>
        <dbReference type="ARBA" id="ARBA00030406"/>
    </source>
</evidence>
<dbReference type="Gene3D" id="3.20.20.100">
    <property type="entry name" value="NADP-dependent oxidoreductase domain"/>
    <property type="match status" value="1"/>
</dbReference>
<gene>
    <name evidence="10" type="primary">PARPA_01835.1 scaffold 1595</name>
</gene>
<sequence>MPSQHFPDQIIVPSFKQLVLYTGNVMLTSTTATAGKHWNKKSNTELVQAISDTLDISLKGTDKPSFRYYTETELLEVPDLRLSSRIHPDDRNDVEVTAKLFYLDGCSEYQPSHIDKAINHLQQLLNVKSIDTFIVSFDADDSASSVSKAWKDLEAYHERGVISKLGLADFDYQTLTNFLNKKDLKVKPCVDQVHFDQCCSLPQDLIRLGKEHGIEMTFNGDTTEILTTDALSTLLSNHNVVKEKTRCRSVVADKGYIVVGDVA</sequence>
<dbReference type="UniPathway" id="UPA00142">
    <property type="reaction ID" value="UER00209"/>
</dbReference>
<dbReference type="SUPFAM" id="SSF51430">
    <property type="entry name" value="NAD(P)-linked oxidoreductase"/>
    <property type="match status" value="1"/>
</dbReference>